<proteinExistence type="predicted"/>
<dbReference type="EC" id="4.1.1.1" evidence="1"/>
<keyword evidence="1" id="KW-0456">Lyase</keyword>
<evidence type="ECO:0000313" key="1">
    <source>
        <dbReference type="EMBL" id="KAJ9659501.1"/>
    </source>
</evidence>
<keyword evidence="1" id="KW-0670">Pyruvate</keyword>
<reference evidence="1" key="1">
    <citation type="submission" date="2022-10" db="EMBL/GenBank/DDBJ databases">
        <title>Culturing micro-colonial fungi from biological soil crusts in the Mojave desert and describing Neophaeococcomyces mojavensis, and introducing the new genera and species Taxawa tesnikishii.</title>
        <authorList>
            <person name="Kurbessoian T."/>
            <person name="Stajich J.E."/>
        </authorList>
    </citation>
    <scope>NUCLEOTIDE SEQUENCE</scope>
    <source>
        <strain evidence="1">JES_112</strain>
    </source>
</reference>
<protein>
    <submittedName>
        <fullName evidence="1">Pyruvate decarboxylase 1</fullName>
        <ecNumber evidence="1">4.1.1.1</ecNumber>
    </submittedName>
</protein>
<dbReference type="EMBL" id="JAPDRQ010000039">
    <property type="protein sequence ID" value="KAJ9659501.1"/>
    <property type="molecule type" value="Genomic_DNA"/>
</dbReference>
<comment type="caution">
    <text evidence="1">The sequence shown here is derived from an EMBL/GenBank/DDBJ whole genome shotgun (WGS) entry which is preliminary data.</text>
</comment>
<evidence type="ECO:0000313" key="2">
    <source>
        <dbReference type="Proteomes" id="UP001172386"/>
    </source>
</evidence>
<sequence length="577" mass="62640">MGSVSEAPREITVGRYLFERIKQLGVKSVFGVPGDYELVLLDMAPEAGLTWRGSPNELNASYAADGYSRVNGYAAFVSTFGPGEISAYCGVSGQYTEYVPAVHIVGYPPSRAMKDHLIMHHSLGDGQFGMYHEMTKNITVATTVLDSPVNAAAEIDRVLNAMIHYSRPVYIGVAVDVGPQKISSAGLQTPLVTSPPPNDAKLQSAVVTRIVDAFRKVEKAVVIVDGCAIRNKVIRETEALIKAANVPYFTTFMSKGFTESLPNFGGVYGGAGSVAGVQEAIESADLVLWVGSYSSDFNTGEFSERVRPEVIIDFQRHFVQIGSRKYALSMREALCAVTKALEASSPKAMPTAVTWDANSWDHPEKPEQLTQDYLWPALGRYFQSGDLIIAETGTSSYGIPMANLKDKSITMYNQTVYGSIGFATGAAVGSFVAGREAGTMKRGILITGEGSLQLTVQAFSDLLRFELGATIFIINNDGYTVERLIHGEKAEYNKVPIWDYSKLGDMFGPLEVSKGKFKHYSARTSDDLEAILADKQFAETNPANGVTQVVEVFLGVLDAPVTITLITKAIEEFNRVK</sequence>
<dbReference type="Proteomes" id="UP001172386">
    <property type="component" value="Unassembled WGS sequence"/>
</dbReference>
<keyword evidence="2" id="KW-1185">Reference proteome</keyword>
<gene>
    <name evidence="1" type="primary">PDC1_1</name>
    <name evidence="1" type="ORF">H2198_003076</name>
</gene>
<organism evidence="1 2">
    <name type="scientific">Neophaeococcomyces mojaviensis</name>
    <dbReference type="NCBI Taxonomy" id="3383035"/>
    <lineage>
        <taxon>Eukaryota</taxon>
        <taxon>Fungi</taxon>
        <taxon>Dikarya</taxon>
        <taxon>Ascomycota</taxon>
        <taxon>Pezizomycotina</taxon>
        <taxon>Eurotiomycetes</taxon>
        <taxon>Chaetothyriomycetidae</taxon>
        <taxon>Chaetothyriales</taxon>
        <taxon>Chaetothyriales incertae sedis</taxon>
        <taxon>Neophaeococcomyces</taxon>
    </lineage>
</organism>
<name>A0ACC3ACC4_9EURO</name>
<accession>A0ACC3ACC4</accession>